<feature type="region of interest" description="Disordered" evidence="1">
    <location>
        <begin position="394"/>
        <end position="414"/>
    </location>
</feature>
<dbReference type="PANTHER" id="PTHR14659">
    <property type="entry name" value="ALPHA- AND GAMMA-ADAPTIN-BINDING PROTEIN P34"/>
    <property type="match status" value="1"/>
</dbReference>
<protein>
    <submittedName>
        <fullName evidence="2">Uncharacterized protein</fullName>
    </submittedName>
</protein>
<feature type="compositionally biased region" description="Acidic residues" evidence="1">
    <location>
        <begin position="504"/>
        <end position="514"/>
    </location>
</feature>
<dbReference type="AlphaFoldDB" id="A0A077RB31"/>
<evidence type="ECO:0000313" key="2">
    <source>
        <dbReference type="EMBL" id="CDI56487.1"/>
    </source>
</evidence>
<feature type="region of interest" description="Disordered" evidence="1">
    <location>
        <begin position="240"/>
        <end position="264"/>
    </location>
</feature>
<dbReference type="InterPro" id="IPR019341">
    <property type="entry name" value="Alpha/Gamma-adaptin-bd_p34"/>
</dbReference>
<accession>A0A077RB31</accession>
<dbReference type="PANTHER" id="PTHR14659:SF1">
    <property type="entry name" value="ALPHA- AND GAMMA-ADAPTIN-BINDING PROTEIN P34"/>
    <property type="match status" value="1"/>
</dbReference>
<feature type="compositionally biased region" description="Basic and acidic residues" evidence="1">
    <location>
        <begin position="251"/>
        <end position="260"/>
    </location>
</feature>
<sequence length="514" mass="55837">MAIAMSTVDDPQNTVAVIPFSLAPAVSSRTATTALSSSSTNSLVTAASNLISVIAQGSTPHMHTTTLVQSASVPEVDQDDQGSSSFTYTAPAADTTNTSQTRWYASTPYHISNRYYEADISIKATKDALLPTSSDDGALSQQYPAYLVVVDASRSLEYHHRLAAALESKVASGFDADISIVAGVSLLTSSSARLVTNLDDQPSHMSSGLEGETKAKVSDLVALYADVGWEFIAIDETDEDDSDGRLSLGSSERDDYSHDERDDDMDGIERIREALMNRMWDGLVRKDEGRSLMRSPVEDSQEVKDVASTMFHRGFSDTIDTSDDKDDLEGGVSSNTNQVINGNSDKVDLPELNLNHHVQSTSLDEQLAKLFLSSTNGSNAVDDFDALEAFLESQDPSWPKTSQSSWTEEGEVKRDELPTKAEVEQMQNELFGSNTAARLEAGPLGLRGNLESKDFASQLQQLQWHAERVRAIQDPETRSKEAALVALAFSVQWSNDFNDNSHDDGEDAEGTIPL</sequence>
<organism evidence="2">
    <name type="scientific">Melanopsichium pennsylvanicum 4</name>
    <dbReference type="NCBI Taxonomy" id="1398559"/>
    <lineage>
        <taxon>Eukaryota</taxon>
        <taxon>Fungi</taxon>
        <taxon>Dikarya</taxon>
        <taxon>Basidiomycota</taxon>
        <taxon>Ustilaginomycotina</taxon>
        <taxon>Ustilaginomycetes</taxon>
        <taxon>Ustilaginales</taxon>
        <taxon>Ustilaginaceae</taxon>
        <taxon>Melanopsichium</taxon>
    </lineage>
</organism>
<reference evidence="2" key="1">
    <citation type="journal article" date="2014" name="Genome Biol. Evol.">
        <title>Gene Loss Rather Than Gene Gain Is Associated with a Host Jump from Monocots to Dicots in the Smut Fungus Melanopsichium pennsylvanicum.</title>
        <authorList>
            <person name="Sharma R."/>
            <person name="Mishra B."/>
            <person name="Runge F."/>
            <person name="Thines M."/>
        </authorList>
    </citation>
    <scope>NUCLEOTIDE SEQUENCE</scope>
    <source>
        <strain evidence="2">4</strain>
    </source>
</reference>
<dbReference type="EMBL" id="HG529688">
    <property type="protein sequence ID" value="CDI56487.1"/>
    <property type="molecule type" value="Genomic_DNA"/>
</dbReference>
<name>A0A077RB31_9BASI</name>
<feature type="region of interest" description="Disordered" evidence="1">
    <location>
        <begin position="495"/>
        <end position="514"/>
    </location>
</feature>
<feature type="compositionally biased region" description="Polar residues" evidence="1">
    <location>
        <begin position="394"/>
        <end position="407"/>
    </location>
</feature>
<feature type="compositionally biased region" description="Polar residues" evidence="1">
    <location>
        <begin position="332"/>
        <end position="344"/>
    </location>
</feature>
<evidence type="ECO:0000256" key="1">
    <source>
        <dbReference type="SAM" id="MobiDB-lite"/>
    </source>
</evidence>
<proteinExistence type="predicted"/>
<feature type="compositionally biased region" description="Acidic residues" evidence="1">
    <location>
        <begin position="320"/>
        <end position="329"/>
    </location>
</feature>
<feature type="region of interest" description="Disordered" evidence="1">
    <location>
        <begin position="317"/>
        <end position="348"/>
    </location>
</feature>